<dbReference type="InterPro" id="IPR009056">
    <property type="entry name" value="Cyt_c-like_dom"/>
</dbReference>
<keyword evidence="8" id="KW-1185">Reference proteome</keyword>
<dbReference type="PANTHER" id="PTHR33546:SF1">
    <property type="entry name" value="LARGE, MULTIFUNCTIONAL SECRETED PROTEIN"/>
    <property type="match status" value="1"/>
</dbReference>
<evidence type="ECO:0000256" key="4">
    <source>
        <dbReference type="PROSITE-ProRule" id="PRU00433"/>
    </source>
</evidence>
<dbReference type="InterPro" id="IPR055557">
    <property type="entry name" value="DUF7133"/>
</dbReference>
<dbReference type="InterPro" id="IPR016024">
    <property type="entry name" value="ARM-type_fold"/>
</dbReference>
<dbReference type="SUPFAM" id="SSF50952">
    <property type="entry name" value="Soluble quinoprotein glucose dehydrogenase"/>
    <property type="match status" value="1"/>
</dbReference>
<evidence type="ECO:0000256" key="3">
    <source>
        <dbReference type="ARBA" id="ARBA00023004"/>
    </source>
</evidence>
<dbReference type="InterPro" id="IPR013427">
    <property type="entry name" value="Haem-bd_dom_put"/>
</dbReference>
<dbReference type="InterPro" id="IPR011989">
    <property type="entry name" value="ARM-like"/>
</dbReference>
<organism evidence="7 8">
    <name type="scientific">Fimbriiglobus ruber</name>
    <dbReference type="NCBI Taxonomy" id="1908690"/>
    <lineage>
        <taxon>Bacteria</taxon>
        <taxon>Pseudomonadati</taxon>
        <taxon>Planctomycetota</taxon>
        <taxon>Planctomycetia</taxon>
        <taxon>Gemmatales</taxon>
        <taxon>Gemmataceae</taxon>
        <taxon>Fimbriiglobus</taxon>
    </lineage>
</organism>
<dbReference type="InterPro" id="IPR011041">
    <property type="entry name" value="Quinoprot_gluc/sorb_DH_b-prop"/>
</dbReference>
<evidence type="ECO:0000259" key="6">
    <source>
        <dbReference type="PROSITE" id="PS51007"/>
    </source>
</evidence>
<dbReference type="InterPro" id="IPR011042">
    <property type="entry name" value="6-blade_b-propeller_TolB-like"/>
</dbReference>
<feature type="domain" description="Cytochrome c" evidence="6">
    <location>
        <begin position="861"/>
        <end position="997"/>
    </location>
</feature>
<keyword evidence="2 4" id="KW-0479">Metal-binding</keyword>
<evidence type="ECO:0000313" key="8">
    <source>
        <dbReference type="Proteomes" id="UP000214646"/>
    </source>
</evidence>
<dbReference type="Gene3D" id="1.25.10.10">
    <property type="entry name" value="Leucine-rich Repeat Variant"/>
    <property type="match status" value="1"/>
</dbReference>
<reference evidence="8" key="1">
    <citation type="submission" date="2017-06" db="EMBL/GenBank/DDBJ databases">
        <title>Genome analysis of Fimbriiglobus ruber SP5, the first member of the order Planctomycetales with confirmed chitinolytic capability.</title>
        <authorList>
            <person name="Ravin N.V."/>
            <person name="Rakitin A.L."/>
            <person name="Ivanova A.A."/>
            <person name="Beletsky A.V."/>
            <person name="Kulichevskaya I.S."/>
            <person name="Mardanov A.V."/>
            <person name="Dedysh S.N."/>
        </authorList>
    </citation>
    <scope>NUCLEOTIDE SEQUENCE [LARGE SCALE GENOMIC DNA]</scope>
    <source>
        <strain evidence="8">SP5</strain>
    </source>
</reference>
<gene>
    <name evidence="7" type="ORF">FRUB_09722</name>
</gene>
<dbReference type="InterPro" id="IPR013428">
    <property type="entry name" value="Membrane-bound_put_N"/>
</dbReference>
<dbReference type="OrthoDB" id="228131at2"/>
<keyword evidence="5" id="KW-0732">Signal</keyword>
<keyword evidence="1 4" id="KW-0349">Heme</keyword>
<dbReference type="EMBL" id="NIDE01000019">
    <property type="protein sequence ID" value="OWK34880.1"/>
    <property type="molecule type" value="Genomic_DNA"/>
</dbReference>
<feature type="signal peptide" evidence="5">
    <location>
        <begin position="1"/>
        <end position="20"/>
    </location>
</feature>
<dbReference type="PANTHER" id="PTHR33546">
    <property type="entry name" value="LARGE, MULTIFUNCTIONAL SECRETED PROTEIN-RELATED"/>
    <property type="match status" value="1"/>
</dbReference>
<dbReference type="NCBIfam" id="TIGR02604">
    <property type="entry name" value="Piru_Ver_Nterm"/>
    <property type="match status" value="1"/>
</dbReference>
<evidence type="ECO:0000313" key="7">
    <source>
        <dbReference type="EMBL" id="OWK34880.1"/>
    </source>
</evidence>
<dbReference type="Proteomes" id="UP000214646">
    <property type="component" value="Unassembled WGS sequence"/>
</dbReference>
<dbReference type="SUPFAM" id="SSF46626">
    <property type="entry name" value="Cytochrome c"/>
    <property type="match status" value="1"/>
</dbReference>
<feature type="chain" id="PRO_5012646403" evidence="5">
    <location>
        <begin position="21"/>
        <end position="1154"/>
    </location>
</feature>
<comment type="caution">
    <text evidence="7">The sequence shown here is derived from an EMBL/GenBank/DDBJ whole genome shotgun (WGS) entry which is preliminary data.</text>
</comment>
<keyword evidence="3 4" id="KW-0408">Iron</keyword>
<protein>
    <submittedName>
        <fullName evidence="7">Putative cytochrome c</fullName>
    </submittedName>
</protein>
<dbReference type="InterPro" id="IPR036909">
    <property type="entry name" value="Cyt_c-like_dom_sf"/>
</dbReference>
<evidence type="ECO:0000256" key="2">
    <source>
        <dbReference type="ARBA" id="ARBA00022723"/>
    </source>
</evidence>
<evidence type="ECO:0000256" key="5">
    <source>
        <dbReference type="SAM" id="SignalP"/>
    </source>
</evidence>
<name>A0A225CZU6_9BACT</name>
<sequence>MRYLSVLALLLAVVPLPVFAQRDAKIPDPDPELERKTFIVPDGFEVSLYAADPLLAKPIQMNFDPQGRLWVASSEVYPQIKPGEKARDRIVILEDTNGDGKADKTTVFADGLLIPTGVAPGDGGAYVADSTDLVHFSDPDPATGKARKKSIVLSGFGTEDTHHIVHTFRWGPDGMLYFNQSVYIHSHLETPNGVRRLNAGGIWQFRPETLDLNVIAKGFVNPWGTQFDHWGQTFATDGAYGEGINILMPGAFYFWNGYGVGRLLQGLNPGSPKHCGLAVLSGRHLPEEYRGNMITNDFRGHRVCRFVLKEDGSGYASQEKQELIKSTHPAFRPIDVAMGPDGAVYVADWYNPIIQHGEVDFRDPRRDHTHGRIWRITAKGRPLVEKPKLVGVSVAELLEQLKAPEDWTCLMAKRVLKERGAKEVLPELAAWVSKLDPAQPDFDHHRLEALWTYQSLNVVEPKLLDAVLNSKDHHARSAACRVVAAWADRLPNPLELLAPRVADDHPQVRLEAVRALGHVPTARAAVVAAQALDKPVDKWLDYGLWLTMRDLAPQWLDQVRAGTLDFNGNPRHLVFALEAAASGDVVKPLMALLNSGKLAKDREPDVWLVLARLGGPAELGYVLGKANQAPEAWKGRLLTAIEETVRTRKVGAPANTDLLHSFADTEAGLPRQAAAHLIGLWKLEAFRATLQNLAKNEASKTTVTQQADPQVPVADRRAAFEGLALLGGDATRKFLDQMAAPDRAPLTRQLAVTALASVDMTAAARKAVEVLAAGPATDDLVDVFAAIVQRKNGPAALTTALAGKKLPADVAKIGIRAAQATGQPDAKLVAALTTAGSLTETKLKLAGKELDQFVDDVRKSGDPARGEAVFRRATMVCLKCHAIAGAGGQVGPDMSSIGASAQVDYLIDSLLNPSAKIKEGYNSLIVTTVDDRVYTGIKVRETKTELVLRDAEDKETVIPVGDVAVRKDGKSLMPEGLVDSLTRQELLDLTRFLSELGKGSYSAAPGRVVRRWQVVQPTNDLFTVIFRDRLAGVASPTATTVSWLPAYSLVSGDLPLETAPKFKAGFGETMTRMARFQVEVTSPGKAKFLVNDPTGLTLWIDGNPTDAAKEIVVDLPQGVHALTFAIDSSRTKPLRVELDEVAGSSARVRVLGGK</sequence>
<dbReference type="PROSITE" id="PS51007">
    <property type="entry name" value="CYTC"/>
    <property type="match status" value="1"/>
</dbReference>
<dbReference type="Gene3D" id="1.10.760.10">
    <property type="entry name" value="Cytochrome c-like domain"/>
    <property type="match status" value="1"/>
</dbReference>
<dbReference type="RefSeq" id="WP_088260106.1">
    <property type="nucleotide sequence ID" value="NZ_NIDE01000019.1"/>
</dbReference>
<dbReference type="Pfam" id="PF23500">
    <property type="entry name" value="DUF7133"/>
    <property type="match status" value="2"/>
</dbReference>
<dbReference type="GO" id="GO:0009055">
    <property type="term" value="F:electron transfer activity"/>
    <property type="evidence" value="ECO:0007669"/>
    <property type="project" value="InterPro"/>
</dbReference>
<proteinExistence type="predicted"/>
<dbReference type="NCBIfam" id="TIGR02603">
    <property type="entry name" value="CxxCH_TIGR02603"/>
    <property type="match status" value="1"/>
</dbReference>
<evidence type="ECO:0000256" key="1">
    <source>
        <dbReference type="ARBA" id="ARBA00022617"/>
    </source>
</evidence>
<dbReference type="GO" id="GO:0020037">
    <property type="term" value="F:heme binding"/>
    <property type="evidence" value="ECO:0007669"/>
    <property type="project" value="InterPro"/>
</dbReference>
<accession>A0A225CZU6</accession>
<dbReference type="AlphaFoldDB" id="A0A225CZU6"/>
<dbReference type="SUPFAM" id="SSF48371">
    <property type="entry name" value="ARM repeat"/>
    <property type="match status" value="1"/>
</dbReference>
<dbReference type="GO" id="GO:0046872">
    <property type="term" value="F:metal ion binding"/>
    <property type="evidence" value="ECO:0007669"/>
    <property type="project" value="UniProtKB-KW"/>
</dbReference>
<dbReference type="Gene3D" id="2.120.10.30">
    <property type="entry name" value="TolB, C-terminal domain"/>
    <property type="match status" value="1"/>
</dbReference>